<dbReference type="PANTHER" id="PTHR43280">
    <property type="entry name" value="ARAC-FAMILY TRANSCRIPTIONAL REGULATOR"/>
    <property type="match status" value="1"/>
</dbReference>
<dbReference type="PROSITE" id="PS01124">
    <property type="entry name" value="HTH_ARAC_FAMILY_2"/>
    <property type="match status" value="1"/>
</dbReference>
<reference evidence="5 6" key="1">
    <citation type="submission" date="2018-08" db="EMBL/GenBank/DDBJ databases">
        <title>Genome Lactobacillus garii FI11369.</title>
        <authorList>
            <person name="Diaz M."/>
            <person name="Narbad A."/>
        </authorList>
    </citation>
    <scope>NUCLEOTIDE SEQUENCE [LARGE SCALE GENOMIC DNA]</scope>
    <source>
        <strain evidence="5 6">FI11369</strain>
    </source>
</reference>
<evidence type="ECO:0000256" key="3">
    <source>
        <dbReference type="ARBA" id="ARBA00023163"/>
    </source>
</evidence>
<evidence type="ECO:0000259" key="4">
    <source>
        <dbReference type="PROSITE" id="PS01124"/>
    </source>
</evidence>
<evidence type="ECO:0000256" key="2">
    <source>
        <dbReference type="ARBA" id="ARBA00023125"/>
    </source>
</evidence>
<dbReference type="Pfam" id="PF12833">
    <property type="entry name" value="HTH_18"/>
    <property type="match status" value="1"/>
</dbReference>
<dbReference type="GO" id="GO:0003700">
    <property type="term" value="F:DNA-binding transcription factor activity"/>
    <property type="evidence" value="ECO:0007669"/>
    <property type="project" value="InterPro"/>
</dbReference>
<accession>A0A426D7W1</accession>
<evidence type="ECO:0000256" key="1">
    <source>
        <dbReference type="ARBA" id="ARBA00023015"/>
    </source>
</evidence>
<dbReference type="RefSeq" id="WP_125072092.1">
    <property type="nucleotide sequence ID" value="NZ_QWZQ01000016.1"/>
</dbReference>
<dbReference type="PANTHER" id="PTHR43280:SF2">
    <property type="entry name" value="HTH-TYPE TRANSCRIPTIONAL REGULATOR EXSA"/>
    <property type="match status" value="1"/>
</dbReference>
<dbReference type="SMART" id="SM00342">
    <property type="entry name" value="HTH_ARAC"/>
    <property type="match status" value="1"/>
</dbReference>
<protein>
    <submittedName>
        <fullName evidence="5">AraC family transcriptional regulator</fullName>
    </submittedName>
</protein>
<dbReference type="InterPro" id="IPR018060">
    <property type="entry name" value="HTH_AraC"/>
</dbReference>
<sequence>MQHDRYKERDVQIDFKPHVDFQNMTTNCLQLIFITNGSLTANLNQRPVSLKAPVILFLTPHDTWELTDSRQPAAQAFQFQSDFLKTVPYSKYQEYHIKTPELMNGLSRFTAKESRLKIFHLQRALFEKLHQFFFILGTEVFAQSDHLWVCRIKKYLIQILKVLEDLNREHVTSSVDNVLDYIYTNYDTKITLADLVNVAHLNRVSLNRQFNERVNMTAMTYLAHYRLAVADQLLIHTGMSLADIAAAVGYDYETYFIKQFQKQRGVSPTAFRLNSRELATII</sequence>
<dbReference type="Gene3D" id="1.10.10.60">
    <property type="entry name" value="Homeodomain-like"/>
    <property type="match status" value="1"/>
</dbReference>
<keyword evidence="1" id="KW-0805">Transcription regulation</keyword>
<dbReference type="GO" id="GO:0043565">
    <property type="term" value="F:sequence-specific DNA binding"/>
    <property type="evidence" value="ECO:0007669"/>
    <property type="project" value="InterPro"/>
</dbReference>
<dbReference type="SUPFAM" id="SSF46689">
    <property type="entry name" value="Homeodomain-like"/>
    <property type="match status" value="2"/>
</dbReference>
<comment type="caution">
    <text evidence="5">The sequence shown here is derived from an EMBL/GenBank/DDBJ whole genome shotgun (WGS) entry which is preliminary data.</text>
</comment>
<keyword evidence="6" id="KW-1185">Reference proteome</keyword>
<feature type="domain" description="HTH araC/xylS-type" evidence="4">
    <location>
        <begin position="176"/>
        <end position="274"/>
    </location>
</feature>
<evidence type="ECO:0000313" key="5">
    <source>
        <dbReference type="EMBL" id="RRK10680.1"/>
    </source>
</evidence>
<evidence type="ECO:0000313" key="6">
    <source>
        <dbReference type="Proteomes" id="UP000283633"/>
    </source>
</evidence>
<dbReference type="OrthoDB" id="9778008at2"/>
<dbReference type="EMBL" id="QWZQ01000016">
    <property type="protein sequence ID" value="RRK10680.1"/>
    <property type="molecule type" value="Genomic_DNA"/>
</dbReference>
<keyword evidence="3" id="KW-0804">Transcription</keyword>
<dbReference type="AlphaFoldDB" id="A0A426D7W1"/>
<dbReference type="Proteomes" id="UP000283633">
    <property type="component" value="Unassembled WGS sequence"/>
</dbReference>
<dbReference type="InterPro" id="IPR009057">
    <property type="entry name" value="Homeodomain-like_sf"/>
</dbReference>
<gene>
    <name evidence="5" type="ORF">D1831_06355</name>
</gene>
<proteinExistence type="predicted"/>
<name>A0A426D7W1_9LACO</name>
<keyword evidence="2" id="KW-0238">DNA-binding</keyword>
<organism evidence="5 6">
    <name type="scientific">Lactiplantibacillus garii</name>
    <dbReference type="NCBI Taxonomy" id="2306423"/>
    <lineage>
        <taxon>Bacteria</taxon>
        <taxon>Bacillati</taxon>
        <taxon>Bacillota</taxon>
        <taxon>Bacilli</taxon>
        <taxon>Lactobacillales</taxon>
        <taxon>Lactobacillaceae</taxon>
        <taxon>Lactiplantibacillus</taxon>
    </lineage>
</organism>